<evidence type="ECO:0000259" key="3">
    <source>
        <dbReference type="Pfam" id="PF03816"/>
    </source>
</evidence>
<sequence>MVCLNKLNKKDEENFMTETRTETKQKKPSTFTKVMKIASVTLLGILFFSITGLAAKYYITVQNTFTKINVPLETSNKTTSDLDKKKPFSVLLMGSDARPGETNGRADTIIFATANKQQNEVEMVSIPRDTKVDYGNGDIGKINASYSNGGPSGTVSAVEKLMPGVPVDYFISINMEGFKDLVDAVGGITVYNDIDLTEVNSKFVKGNITLNGTDALQYVRIRHEDPRGDFGRQDRQRDVIIGIANKVISSSGVSNFESIMKAVGDNFQTNMTLTDITSMATNYSSVLKNVDSQELKGEGEMIYSESYGFDLYYFAPDETDLERVINMFKKSLDITE</sequence>
<keyword evidence="2" id="KW-0472">Membrane</keyword>
<feature type="domain" description="Cell envelope-related transcriptional attenuator" evidence="3">
    <location>
        <begin position="105"/>
        <end position="248"/>
    </location>
</feature>
<dbReference type="InterPro" id="IPR050922">
    <property type="entry name" value="LytR/CpsA/Psr_CW_biosynth"/>
</dbReference>
<proteinExistence type="inferred from homology"/>
<dbReference type="Pfam" id="PF03816">
    <property type="entry name" value="LytR_cpsA_psr"/>
    <property type="match status" value="1"/>
</dbReference>
<evidence type="ECO:0000256" key="2">
    <source>
        <dbReference type="SAM" id="Phobius"/>
    </source>
</evidence>
<evidence type="ECO:0000313" key="4">
    <source>
        <dbReference type="EMBL" id="EHN60962.1"/>
    </source>
</evidence>
<dbReference type="InterPro" id="IPR004474">
    <property type="entry name" value="LytR_CpsA_psr"/>
</dbReference>
<dbReference type="AlphaFoldDB" id="A0AB72Z833"/>
<evidence type="ECO:0000256" key="1">
    <source>
        <dbReference type="ARBA" id="ARBA00006068"/>
    </source>
</evidence>
<gene>
    <name evidence="4" type="ORF">HMPREF0557_01702</name>
</gene>
<reference evidence="4 5" key="1">
    <citation type="submission" date="2011-08" db="EMBL/GenBank/DDBJ databases">
        <authorList>
            <person name="Weinstock G."/>
            <person name="Sodergren E."/>
            <person name="Clifton S."/>
            <person name="Fulton L."/>
            <person name="Fulton B."/>
            <person name="Courtney L."/>
            <person name="Fronick C."/>
            <person name="Harrison M."/>
            <person name="Strong C."/>
            <person name="Farmer C."/>
            <person name="Delahaunty K."/>
            <person name="Markovic C."/>
            <person name="Hall O."/>
            <person name="Minx P."/>
            <person name="Tomlinson C."/>
            <person name="Mitreva M."/>
            <person name="Hou S."/>
            <person name="Chen J."/>
            <person name="Wollam A."/>
            <person name="Pepin K.H."/>
            <person name="Johnson M."/>
            <person name="Bhonagiri V."/>
            <person name="Zhang X."/>
            <person name="Suruliraj S."/>
            <person name="Warren W."/>
            <person name="Chinwalla A."/>
            <person name="Mardis E.R."/>
            <person name="Wilson R.K."/>
        </authorList>
    </citation>
    <scope>NUCLEOTIDE SEQUENCE [LARGE SCALE GENOMIC DNA]</scope>
    <source>
        <strain evidence="4 5">ATCC 33091</strain>
    </source>
</reference>
<name>A0AB72Z833_LISIO</name>
<protein>
    <submittedName>
        <fullName evidence="4">Transcriptional regulator LytR</fullName>
    </submittedName>
</protein>
<keyword evidence="5" id="KW-1185">Reference proteome</keyword>
<organism evidence="4 5">
    <name type="scientific">Listeria innocua ATCC 33091</name>
    <dbReference type="NCBI Taxonomy" id="1002366"/>
    <lineage>
        <taxon>Bacteria</taxon>
        <taxon>Bacillati</taxon>
        <taxon>Bacillota</taxon>
        <taxon>Bacilli</taxon>
        <taxon>Bacillales</taxon>
        <taxon>Listeriaceae</taxon>
        <taxon>Listeria</taxon>
    </lineage>
</organism>
<dbReference type="PANTHER" id="PTHR33392:SF6">
    <property type="entry name" value="POLYISOPRENYL-TEICHOIC ACID--PEPTIDOGLYCAN TEICHOIC ACID TRANSFERASE TAGU"/>
    <property type="match status" value="1"/>
</dbReference>
<keyword evidence="2" id="KW-0812">Transmembrane</keyword>
<accession>A0AB72Z833</accession>
<dbReference type="NCBIfam" id="TIGR00350">
    <property type="entry name" value="lytR_cpsA_psr"/>
    <property type="match status" value="1"/>
</dbReference>
<evidence type="ECO:0000313" key="5">
    <source>
        <dbReference type="Proteomes" id="UP000003597"/>
    </source>
</evidence>
<feature type="transmembrane region" description="Helical" evidence="2">
    <location>
        <begin position="34"/>
        <end position="59"/>
    </location>
</feature>
<dbReference type="EMBL" id="AGCN01000032">
    <property type="protein sequence ID" value="EHN60962.1"/>
    <property type="molecule type" value="Genomic_DNA"/>
</dbReference>
<comment type="similarity">
    <text evidence="1">Belongs to the LytR/CpsA/Psr (LCP) family.</text>
</comment>
<dbReference type="PANTHER" id="PTHR33392">
    <property type="entry name" value="POLYISOPRENYL-TEICHOIC ACID--PEPTIDOGLYCAN TEICHOIC ACID TRANSFERASE TAGU"/>
    <property type="match status" value="1"/>
</dbReference>
<comment type="caution">
    <text evidence="4">The sequence shown here is derived from an EMBL/GenBank/DDBJ whole genome shotgun (WGS) entry which is preliminary data.</text>
</comment>
<dbReference type="Proteomes" id="UP000003597">
    <property type="component" value="Unassembled WGS sequence"/>
</dbReference>
<keyword evidence="2" id="KW-1133">Transmembrane helix</keyword>
<dbReference type="Gene3D" id="3.40.630.190">
    <property type="entry name" value="LCP protein"/>
    <property type="match status" value="1"/>
</dbReference>